<protein>
    <submittedName>
        <fullName evidence="1">Uncharacterized protein</fullName>
    </submittedName>
</protein>
<gene>
    <name evidence="1" type="ORF">PPENT_87.1.T0630227</name>
</gene>
<accession>A0A8S1VF09</accession>
<organism evidence="1 2">
    <name type="scientific">Paramecium pentaurelia</name>
    <dbReference type="NCBI Taxonomy" id="43138"/>
    <lineage>
        <taxon>Eukaryota</taxon>
        <taxon>Sar</taxon>
        <taxon>Alveolata</taxon>
        <taxon>Ciliophora</taxon>
        <taxon>Intramacronucleata</taxon>
        <taxon>Oligohymenophorea</taxon>
        <taxon>Peniculida</taxon>
        <taxon>Parameciidae</taxon>
        <taxon>Paramecium</taxon>
    </lineage>
</organism>
<dbReference type="EMBL" id="CAJJDO010000063">
    <property type="protein sequence ID" value="CAD8175724.1"/>
    <property type="molecule type" value="Genomic_DNA"/>
</dbReference>
<dbReference type="Proteomes" id="UP000689195">
    <property type="component" value="Unassembled WGS sequence"/>
</dbReference>
<name>A0A8S1VF09_9CILI</name>
<sequence>MPSQDQLLFLNTPSQIILICDRYVTINNSVIVNALIYRLQEGLYTFKRKKFTIPHFKFISSLQGSYSCQVWRIGFQEQFIIQFGYGCLNQVFQPDQQFRFNLQCNKKVHYNQY</sequence>
<reference evidence="1" key="1">
    <citation type="submission" date="2021-01" db="EMBL/GenBank/DDBJ databases">
        <authorList>
            <consortium name="Genoscope - CEA"/>
            <person name="William W."/>
        </authorList>
    </citation>
    <scope>NUCLEOTIDE SEQUENCE</scope>
</reference>
<comment type="caution">
    <text evidence="1">The sequence shown here is derived from an EMBL/GenBank/DDBJ whole genome shotgun (WGS) entry which is preliminary data.</text>
</comment>
<evidence type="ECO:0000313" key="1">
    <source>
        <dbReference type="EMBL" id="CAD8175724.1"/>
    </source>
</evidence>
<keyword evidence="2" id="KW-1185">Reference proteome</keyword>
<proteinExistence type="predicted"/>
<dbReference type="AlphaFoldDB" id="A0A8S1VF09"/>
<evidence type="ECO:0000313" key="2">
    <source>
        <dbReference type="Proteomes" id="UP000689195"/>
    </source>
</evidence>